<sequence length="306" mass="32602">MVSKGAGVLRATYQSLADRSAAAPDMDLATMRDLYEVLHTVTPEPEGVTYAETEAGGTPAIWCLPVDRADDRVLLHHHGGGFMVCSMYTDRKMAGHIAKATGTRALVLDYPRAPEHPFPAQLESSVAAYRWLLDQGYAAAHIASVGHSAGGNLCTSMVLASRDAGLPLPAAVMPMSPWYDMALTGATLDTLAHLDAVVQRPLLARMRAAYLGDHSPTTPLANPLHADLDGFPPTLIYTGAEETLVSDTERFAERARAAGVDIHYEIASGMQHSFAFLAGRAPEADDAVAHMAAWLRRHLGLAPAGA</sequence>
<dbReference type="Proteomes" id="UP000057820">
    <property type="component" value="Chromosome 1"/>
</dbReference>
<organism evidence="3 4">
    <name type="scientific">Nocardia farcinica</name>
    <dbReference type="NCBI Taxonomy" id="37329"/>
    <lineage>
        <taxon>Bacteria</taxon>
        <taxon>Bacillati</taxon>
        <taxon>Actinomycetota</taxon>
        <taxon>Actinomycetes</taxon>
        <taxon>Mycobacteriales</taxon>
        <taxon>Nocardiaceae</taxon>
        <taxon>Nocardia</taxon>
    </lineage>
</organism>
<dbReference type="PANTHER" id="PTHR48081">
    <property type="entry name" value="AB HYDROLASE SUPERFAMILY PROTEIN C4A8.06C"/>
    <property type="match status" value="1"/>
</dbReference>
<evidence type="ECO:0000259" key="2">
    <source>
        <dbReference type="Pfam" id="PF07859"/>
    </source>
</evidence>
<dbReference type="Pfam" id="PF07859">
    <property type="entry name" value="Abhydrolase_3"/>
    <property type="match status" value="1"/>
</dbReference>
<dbReference type="InterPro" id="IPR013094">
    <property type="entry name" value="AB_hydrolase_3"/>
</dbReference>
<dbReference type="InterPro" id="IPR029058">
    <property type="entry name" value="AB_hydrolase_fold"/>
</dbReference>
<dbReference type="KEGG" id="nfr:ERS450000_00738"/>
<evidence type="ECO:0000256" key="1">
    <source>
        <dbReference type="ARBA" id="ARBA00022801"/>
    </source>
</evidence>
<dbReference type="AlphaFoldDB" id="A0A0H5NGC5"/>
<dbReference type="EC" id="3.1.1.83" evidence="3"/>
<dbReference type="SUPFAM" id="SSF53474">
    <property type="entry name" value="alpha/beta-Hydrolases"/>
    <property type="match status" value="1"/>
</dbReference>
<gene>
    <name evidence="3" type="primary">mlhB_1</name>
    <name evidence="3" type="ORF">ERS450000_00738</name>
</gene>
<proteinExistence type="predicted"/>
<dbReference type="PANTHER" id="PTHR48081:SF8">
    <property type="entry name" value="ALPHA_BETA HYDROLASE FOLD-3 DOMAIN-CONTAINING PROTEIN-RELATED"/>
    <property type="match status" value="1"/>
</dbReference>
<dbReference type="Gene3D" id="3.40.50.1820">
    <property type="entry name" value="alpha/beta hydrolase"/>
    <property type="match status" value="1"/>
</dbReference>
<name>A0A0H5NGC5_NOCFR</name>
<accession>A0A0H5NGC5</accession>
<dbReference type="InterPro" id="IPR050300">
    <property type="entry name" value="GDXG_lipolytic_enzyme"/>
</dbReference>
<evidence type="ECO:0000313" key="3">
    <source>
        <dbReference type="EMBL" id="CRY74548.1"/>
    </source>
</evidence>
<reference evidence="4" key="1">
    <citation type="submission" date="2015-03" db="EMBL/GenBank/DDBJ databases">
        <authorList>
            <consortium name="Pathogen Informatics"/>
        </authorList>
    </citation>
    <scope>NUCLEOTIDE SEQUENCE [LARGE SCALE GENOMIC DNA]</scope>
    <source>
        <strain evidence="4">NCTC11134</strain>
    </source>
</reference>
<evidence type="ECO:0000313" key="4">
    <source>
        <dbReference type="Proteomes" id="UP000057820"/>
    </source>
</evidence>
<feature type="domain" description="Alpha/beta hydrolase fold-3" evidence="2">
    <location>
        <begin position="74"/>
        <end position="275"/>
    </location>
</feature>
<keyword evidence="1 3" id="KW-0378">Hydrolase</keyword>
<protein>
    <submittedName>
        <fullName evidence="3">Monoterpene epsilon-lactone hydrolase</fullName>
        <ecNumber evidence="3">3.1.1.83</ecNumber>
    </submittedName>
</protein>
<dbReference type="EMBL" id="LN868938">
    <property type="protein sequence ID" value="CRY74548.1"/>
    <property type="molecule type" value="Genomic_DNA"/>
</dbReference>
<dbReference type="GO" id="GO:0016787">
    <property type="term" value="F:hydrolase activity"/>
    <property type="evidence" value="ECO:0007669"/>
    <property type="project" value="UniProtKB-KW"/>
</dbReference>